<reference evidence="1" key="1">
    <citation type="submission" date="2024-08" db="EMBL/GenBank/DDBJ databases">
        <authorList>
            <person name="Chaddad Z."/>
            <person name="Lamrabet M."/>
            <person name="Bouhnik O."/>
            <person name="Alami S."/>
            <person name="Wipf D."/>
            <person name="Courty P.E."/>
            <person name="Missbah El Idrissi M."/>
        </authorList>
    </citation>
    <scope>NUCLEOTIDE SEQUENCE</scope>
    <source>
        <strain evidence="1">LLZ17</strain>
    </source>
</reference>
<name>A0AB39XUG7_9BRAD</name>
<organism evidence="1">
    <name type="scientific">Bradyrhizobium sp. LLZ17</name>
    <dbReference type="NCBI Taxonomy" id="3239388"/>
    <lineage>
        <taxon>Bacteria</taxon>
        <taxon>Pseudomonadati</taxon>
        <taxon>Pseudomonadota</taxon>
        <taxon>Alphaproteobacteria</taxon>
        <taxon>Hyphomicrobiales</taxon>
        <taxon>Nitrobacteraceae</taxon>
        <taxon>Bradyrhizobium</taxon>
    </lineage>
</organism>
<dbReference type="EMBL" id="CP165734">
    <property type="protein sequence ID" value="XDV60820.1"/>
    <property type="molecule type" value="Genomic_DNA"/>
</dbReference>
<evidence type="ECO:0000313" key="1">
    <source>
        <dbReference type="EMBL" id="XDV60820.1"/>
    </source>
</evidence>
<gene>
    <name evidence="1" type="ORF">AB8Z38_16775</name>
</gene>
<protein>
    <submittedName>
        <fullName evidence="1">Uncharacterized protein</fullName>
    </submittedName>
</protein>
<proteinExistence type="predicted"/>
<dbReference type="RefSeq" id="WP_369726166.1">
    <property type="nucleotide sequence ID" value="NZ_CP165734.1"/>
</dbReference>
<sequence length="57" mass="6246">MIMGARSSQAIGAEAIFVGFDMQLDLLTQHADANTRSHVSNFDKAYSLSRCLRSDVV</sequence>
<accession>A0AB39XUG7</accession>
<dbReference type="AlphaFoldDB" id="A0AB39XUG7"/>